<comment type="caution">
    <text evidence="2">The sequence shown here is derived from an EMBL/GenBank/DDBJ whole genome shotgun (WGS) entry which is preliminary data.</text>
</comment>
<protein>
    <submittedName>
        <fullName evidence="2">Uncharacterized protein</fullName>
    </submittedName>
</protein>
<feature type="region of interest" description="Disordered" evidence="1">
    <location>
        <begin position="300"/>
        <end position="336"/>
    </location>
</feature>
<name>A0ABR3F904_9AGAR</name>
<accession>A0ABR3F904</accession>
<dbReference type="EMBL" id="JBAHYK010000718">
    <property type="protein sequence ID" value="KAL0571773.1"/>
    <property type="molecule type" value="Genomic_DNA"/>
</dbReference>
<feature type="compositionally biased region" description="Basic and acidic residues" evidence="1">
    <location>
        <begin position="21"/>
        <end position="33"/>
    </location>
</feature>
<evidence type="ECO:0000313" key="3">
    <source>
        <dbReference type="Proteomes" id="UP001465976"/>
    </source>
</evidence>
<reference evidence="2 3" key="1">
    <citation type="submission" date="2024-02" db="EMBL/GenBank/DDBJ databases">
        <title>A draft genome for the cacao thread blight pathogen Marasmius crinis-equi.</title>
        <authorList>
            <person name="Cohen S.P."/>
            <person name="Baruah I.K."/>
            <person name="Amoako-Attah I."/>
            <person name="Bukari Y."/>
            <person name="Meinhardt L.W."/>
            <person name="Bailey B.A."/>
        </authorList>
    </citation>
    <scope>NUCLEOTIDE SEQUENCE [LARGE SCALE GENOMIC DNA]</scope>
    <source>
        <strain evidence="2 3">GH-76</strain>
    </source>
</reference>
<feature type="region of interest" description="Disordered" evidence="1">
    <location>
        <begin position="21"/>
        <end position="42"/>
    </location>
</feature>
<feature type="compositionally biased region" description="Acidic residues" evidence="1">
    <location>
        <begin position="89"/>
        <end position="98"/>
    </location>
</feature>
<keyword evidence="3" id="KW-1185">Reference proteome</keyword>
<feature type="region of interest" description="Disordered" evidence="1">
    <location>
        <begin position="55"/>
        <end position="177"/>
    </location>
</feature>
<gene>
    <name evidence="2" type="ORF">V5O48_010185</name>
</gene>
<proteinExistence type="predicted"/>
<evidence type="ECO:0000313" key="2">
    <source>
        <dbReference type="EMBL" id="KAL0571773.1"/>
    </source>
</evidence>
<organism evidence="2 3">
    <name type="scientific">Marasmius crinis-equi</name>
    <dbReference type="NCBI Taxonomy" id="585013"/>
    <lineage>
        <taxon>Eukaryota</taxon>
        <taxon>Fungi</taxon>
        <taxon>Dikarya</taxon>
        <taxon>Basidiomycota</taxon>
        <taxon>Agaricomycotina</taxon>
        <taxon>Agaricomycetes</taxon>
        <taxon>Agaricomycetidae</taxon>
        <taxon>Agaricales</taxon>
        <taxon>Marasmiineae</taxon>
        <taxon>Marasmiaceae</taxon>
        <taxon>Marasmius</taxon>
    </lineage>
</organism>
<dbReference type="Proteomes" id="UP001465976">
    <property type="component" value="Unassembled WGS sequence"/>
</dbReference>
<evidence type="ECO:0000256" key="1">
    <source>
        <dbReference type="SAM" id="MobiDB-lite"/>
    </source>
</evidence>
<feature type="compositionally biased region" description="Basic and acidic residues" evidence="1">
    <location>
        <begin position="300"/>
        <end position="317"/>
    </location>
</feature>
<sequence>MNSTPALLPAFEWDTLALQESDDRDKLSDHSDDGSSLFSAEVDCESVEFLDDMIVDDMRTQLSGSEEDEDNSTQNTDSEIAMSSPAGSNDEDEQDDDRETTMSSPTDGDEEDDTEFSVFAVYHDPYPHDDYPMSDESVFGDSDRDQSSRVADYVLHPPQSTNCHTSGDDEDSVMSDADPLFDGNLVNELADIYGDNENKENIAVRTEPVDDDGELTTDDDVEVKIEEEDVQIKIEEEDVQVKVEENNAQVKTEEEDTEFESDEDDEDCESYLDAKVEGNEFDITAENRNISCKAQDTVKEEFKSEEPLVSDNEKTNEADLNDEPDGQATPTSIPLRGPGVDFVLGSPFEMQTPVPAAKPRRSGVGRMARCYGKPRLYVTVPHRNILPPIPAKDRAFFEARLFPFGYEFIWNNECVEMINWMALEYVRGVRGTYIPPTDDLERDNLIQHIRKEDIRKIVYDLLVGHYGHRGISQNLLLDRLSKPFTAEQYVNARSSRIDPWAAQVQFFGSETAKDYIRDECPPALADHVETAIEDEKVFYLKRLGGKPVAEVPPELLGKRRQRAARA</sequence>